<dbReference type="KEGG" id="ehn:H9Q80_01985"/>
<keyword evidence="3" id="KW-1003">Cell membrane</keyword>
<dbReference type="PIRSF" id="PIRSF006603">
    <property type="entry name" value="DinF"/>
    <property type="match status" value="1"/>
</dbReference>
<dbReference type="EMBL" id="CP060636">
    <property type="protein sequence ID" value="QNM12743.1"/>
    <property type="molecule type" value="Genomic_DNA"/>
</dbReference>
<feature type="transmembrane region" description="Helical" evidence="7">
    <location>
        <begin position="385"/>
        <end position="405"/>
    </location>
</feature>
<feature type="transmembrane region" description="Helical" evidence="7">
    <location>
        <begin position="188"/>
        <end position="211"/>
    </location>
</feature>
<keyword evidence="5 7" id="KW-1133">Transmembrane helix</keyword>
<evidence type="ECO:0000256" key="4">
    <source>
        <dbReference type="ARBA" id="ARBA00022692"/>
    </source>
</evidence>
<dbReference type="GO" id="GO:0042910">
    <property type="term" value="F:xenobiotic transmembrane transporter activity"/>
    <property type="evidence" value="ECO:0007669"/>
    <property type="project" value="InterPro"/>
</dbReference>
<reference evidence="8 9" key="1">
    <citation type="submission" date="2020-08" db="EMBL/GenBank/DDBJ databases">
        <authorList>
            <person name="Liu C."/>
            <person name="Sun Q."/>
        </authorList>
    </citation>
    <scope>NUCLEOTIDE SEQUENCE [LARGE SCALE GENOMIC DNA]</scope>
    <source>
        <strain evidence="8 9">NSJ-61</strain>
    </source>
</reference>
<dbReference type="RefSeq" id="WP_117536165.1">
    <property type="nucleotide sequence ID" value="NZ_CP060636.1"/>
</dbReference>
<dbReference type="CDD" id="cd13138">
    <property type="entry name" value="MATE_yoeA_like"/>
    <property type="match status" value="1"/>
</dbReference>
<evidence type="ECO:0000313" key="9">
    <source>
        <dbReference type="Proteomes" id="UP000515856"/>
    </source>
</evidence>
<dbReference type="GO" id="GO:0015297">
    <property type="term" value="F:antiporter activity"/>
    <property type="evidence" value="ECO:0007669"/>
    <property type="project" value="InterPro"/>
</dbReference>
<feature type="transmembrane region" description="Helical" evidence="7">
    <location>
        <begin position="162"/>
        <end position="182"/>
    </location>
</feature>
<evidence type="ECO:0000256" key="5">
    <source>
        <dbReference type="ARBA" id="ARBA00022989"/>
    </source>
</evidence>
<comment type="subcellular location">
    <subcellularLocation>
        <location evidence="1">Cell membrane</location>
        <topology evidence="1">Multi-pass membrane protein</topology>
    </subcellularLocation>
</comment>
<evidence type="ECO:0000313" key="8">
    <source>
        <dbReference type="EMBL" id="QNM12743.1"/>
    </source>
</evidence>
<feature type="transmembrane region" description="Helical" evidence="7">
    <location>
        <begin position="411"/>
        <end position="433"/>
    </location>
</feature>
<accession>A0A7G9GPL1</accession>
<dbReference type="InterPro" id="IPR048279">
    <property type="entry name" value="MdtK-like"/>
</dbReference>
<evidence type="ECO:0000256" key="7">
    <source>
        <dbReference type="SAM" id="Phobius"/>
    </source>
</evidence>
<dbReference type="NCBIfam" id="TIGR00797">
    <property type="entry name" value="matE"/>
    <property type="match status" value="1"/>
</dbReference>
<evidence type="ECO:0000256" key="1">
    <source>
        <dbReference type="ARBA" id="ARBA00004651"/>
    </source>
</evidence>
<proteinExistence type="predicted"/>
<dbReference type="PANTHER" id="PTHR43549:SF3">
    <property type="entry name" value="MULTIDRUG RESISTANCE PROTEIN YPNP-RELATED"/>
    <property type="match status" value="1"/>
</dbReference>
<feature type="transmembrane region" description="Helical" evidence="7">
    <location>
        <begin position="354"/>
        <end position="373"/>
    </location>
</feature>
<dbReference type="InterPro" id="IPR002528">
    <property type="entry name" value="MATE_fam"/>
</dbReference>
<dbReference type="GO" id="GO:0005886">
    <property type="term" value="C:plasma membrane"/>
    <property type="evidence" value="ECO:0007669"/>
    <property type="project" value="UniProtKB-SubCell"/>
</dbReference>
<dbReference type="PANTHER" id="PTHR43549">
    <property type="entry name" value="MULTIDRUG RESISTANCE PROTEIN YPNP-RELATED"/>
    <property type="match status" value="1"/>
</dbReference>
<keyword evidence="9" id="KW-1185">Reference proteome</keyword>
<keyword evidence="6 7" id="KW-0472">Membrane</keyword>
<protein>
    <submittedName>
        <fullName evidence="8">MATE family efflux transporter</fullName>
    </submittedName>
</protein>
<gene>
    <name evidence="8" type="ORF">H9Q80_01985</name>
</gene>
<dbReference type="Proteomes" id="UP000515856">
    <property type="component" value="Chromosome"/>
</dbReference>
<dbReference type="InterPro" id="IPR052031">
    <property type="entry name" value="Membrane_Transporter-Flippase"/>
</dbReference>
<feature type="transmembrane region" description="Helical" evidence="7">
    <location>
        <begin position="59"/>
        <end position="81"/>
    </location>
</feature>
<evidence type="ECO:0000256" key="6">
    <source>
        <dbReference type="ARBA" id="ARBA00023136"/>
    </source>
</evidence>
<name>A0A7G9GPL1_9FIRM</name>
<evidence type="ECO:0000256" key="2">
    <source>
        <dbReference type="ARBA" id="ARBA00022448"/>
    </source>
</evidence>
<evidence type="ECO:0000256" key="3">
    <source>
        <dbReference type="ARBA" id="ARBA00022475"/>
    </source>
</evidence>
<sequence>MKDMTKGNPMKLILAFAIPVLLGNVFQQFYMMADTMMVGRILGVNALAAMGASTSLANLIIGFASGIAMGSSIMIAQYYGAKDEEGMRHACAGCVRFCILSTIVMTIVALLIKRPSLKLLQTPDSIIDMADGYLFILYGGLCITMLYNMFASMLRAIGDSKTPLYFLIIASISNVILDYLFIAIFSWGIAGAGIATVIAQMLSVVLCFLYIKRRYPIFIIKKKDFHVEKAIYHRQISMGISMGLMNSIVSLGTVILQSAVNSLGESVIAAQTAARKIVEMFMQPLISIAIADTTFVSQNLGAAQYQRIREGMKKSIVIALIWVIIVILISYTCIDVLITLLVDASQKEVISLSAFYTRVMSLFYFVLAILFIYRNGLQGLGNGKIPIVSSTIEMITKTAATFLLIPYTGYLGVALAEPIAWCFMAPVLCIFFYKDIRKREQILSENSKQS</sequence>
<feature type="transmembrane region" description="Helical" evidence="7">
    <location>
        <begin position="93"/>
        <end position="112"/>
    </location>
</feature>
<feature type="transmembrane region" description="Helical" evidence="7">
    <location>
        <begin position="132"/>
        <end position="150"/>
    </location>
</feature>
<organism evidence="8 9">
    <name type="scientific">[Eubacterium] hominis</name>
    <dbReference type="NCBI Taxonomy" id="2764325"/>
    <lineage>
        <taxon>Bacteria</taxon>
        <taxon>Bacillati</taxon>
        <taxon>Bacillota</taxon>
        <taxon>Erysipelotrichia</taxon>
        <taxon>Erysipelotrichales</taxon>
        <taxon>Erysipelotrichaceae</taxon>
        <taxon>Amedibacillus</taxon>
    </lineage>
</organism>
<feature type="transmembrane region" description="Helical" evidence="7">
    <location>
        <begin position="316"/>
        <end position="342"/>
    </location>
</feature>
<keyword evidence="4 7" id="KW-0812">Transmembrane</keyword>
<dbReference type="Pfam" id="PF01554">
    <property type="entry name" value="MatE"/>
    <property type="match status" value="2"/>
</dbReference>
<dbReference type="AlphaFoldDB" id="A0A7G9GPL1"/>
<keyword evidence="2" id="KW-0813">Transport</keyword>